<gene>
    <name evidence="2" type="ORF">Pmani_026340</name>
</gene>
<keyword evidence="3" id="KW-1185">Reference proteome</keyword>
<dbReference type="AlphaFoldDB" id="A0AAE1TXK0"/>
<dbReference type="EMBL" id="JAWZYT010002861">
    <property type="protein sequence ID" value="KAK4301562.1"/>
    <property type="molecule type" value="Genomic_DNA"/>
</dbReference>
<reference evidence="2" key="1">
    <citation type="submission" date="2023-11" db="EMBL/GenBank/DDBJ databases">
        <title>Genome assemblies of two species of porcelain crab, Petrolisthes cinctipes and Petrolisthes manimaculis (Anomura: Porcellanidae).</title>
        <authorList>
            <person name="Angst P."/>
        </authorList>
    </citation>
    <scope>NUCLEOTIDE SEQUENCE</scope>
    <source>
        <strain evidence="2">PB745_02</strain>
        <tissue evidence="2">Gill</tissue>
    </source>
</reference>
<protein>
    <submittedName>
        <fullName evidence="2">Uncharacterized protein</fullName>
    </submittedName>
</protein>
<keyword evidence="1" id="KW-0812">Transmembrane</keyword>
<sequence>MRLVLSGGFAFVNSNYFYMEILVAANYTDKTGYTPIHISTSKYPLFSGNSFGFRPGAPFLQHFRLTRQRLQEAGLISFWTNDVIDTRKRQDRLEQRSKEHSDNFTSDIRDGGQVVLGFHHLLGAFLVLALGSILACLCLIAEIFGSTNERCLTILRLHIFCNII</sequence>
<evidence type="ECO:0000256" key="1">
    <source>
        <dbReference type="SAM" id="Phobius"/>
    </source>
</evidence>
<accession>A0AAE1TXK0</accession>
<organism evidence="2 3">
    <name type="scientific">Petrolisthes manimaculis</name>
    <dbReference type="NCBI Taxonomy" id="1843537"/>
    <lineage>
        <taxon>Eukaryota</taxon>
        <taxon>Metazoa</taxon>
        <taxon>Ecdysozoa</taxon>
        <taxon>Arthropoda</taxon>
        <taxon>Crustacea</taxon>
        <taxon>Multicrustacea</taxon>
        <taxon>Malacostraca</taxon>
        <taxon>Eumalacostraca</taxon>
        <taxon>Eucarida</taxon>
        <taxon>Decapoda</taxon>
        <taxon>Pleocyemata</taxon>
        <taxon>Anomura</taxon>
        <taxon>Galatheoidea</taxon>
        <taxon>Porcellanidae</taxon>
        <taxon>Petrolisthes</taxon>
    </lineage>
</organism>
<evidence type="ECO:0000313" key="3">
    <source>
        <dbReference type="Proteomes" id="UP001292094"/>
    </source>
</evidence>
<dbReference type="Proteomes" id="UP001292094">
    <property type="component" value="Unassembled WGS sequence"/>
</dbReference>
<keyword evidence="1" id="KW-0472">Membrane</keyword>
<name>A0AAE1TXK0_9EUCA</name>
<proteinExistence type="predicted"/>
<comment type="caution">
    <text evidence="2">The sequence shown here is derived from an EMBL/GenBank/DDBJ whole genome shotgun (WGS) entry which is preliminary data.</text>
</comment>
<evidence type="ECO:0000313" key="2">
    <source>
        <dbReference type="EMBL" id="KAK4301562.1"/>
    </source>
</evidence>
<feature type="transmembrane region" description="Helical" evidence="1">
    <location>
        <begin position="121"/>
        <end position="144"/>
    </location>
</feature>
<keyword evidence="1" id="KW-1133">Transmembrane helix</keyword>